<evidence type="ECO:0000313" key="3">
    <source>
        <dbReference type="Proteomes" id="UP000749559"/>
    </source>
</evidence>
<dbReference type="Gene3D" id="3.30.160.60">
    <property type="entry name" value="Classic Zinc Finger"/>
    <property type="match status" value="1"/>
</dbReference>
<proteinExistence type="predicted"/>
<reference evidence="2" key="1">
    <citation type="submission" date="2022-03" db="EMBL/GenBank/DDBJ databases">
        <authorList>
            <person name="Martin C."/>
        </authorList>
    </citation>
    <scope>NUCLEOTIDE SEQUENCE</scope>
</reference>
<dbReference type="InterPro" id="IPR013087">
    <property type="entry name" value="Znf_C2H2_type"/>
</dbReference>
<comment type="caution">
    <text evidence="2">The sequence shown here is derived from an EMBL/GenBank/DDBJ whole genome shotgun (WGS) entry which is preliminary data.</text>
</comment>
<evidence type="ECO:0000313" key="2">
    <source>
        <dbReference type="EMBL" id="CAH1802554.1"/>
    </source>
</evidence>
<gene>
    <name evidence="2" type="ORF">OFUS_LOCUS26222</name>
</gene>
<keyword evidence="3" id="KW-1185">Reference proteome</keyword>
<feature type="domain" description="C2H2-type" evidence="1">
    <location>
        <begin position="108"/>
        <end position="132"/>
    </location>
</feature>
<dbReference type="EMBL" id="CAIIXF020000012">
    <property type="protein sequence ID" value="CAH1802554.1"/>
    <property type="molecule type" value="Genomic_DNA"/>
</dbReference>
<evidence type="ECO:0000259" key="1">
    <source>
        <dbReference type="SMART" id="SM00355"/>
    </source>
</evidence>
<feature type="non-terminal residue" evidence="2">
    <location>
        <position position="209"/>
    </location>
</feature>
<dbReference type="Proteomes" id="UP000749559">
    <property type="component" value="Unassembled WGS sequence"/>
</dbReference>
<accession>A0A8S4Q9Y2</accession>
<protein>
    <recommendedName>
        <fullName evidence="1">C2H2-type domain-containing protein</fullName>
    </recommendedName>
</protein>
<feature type="domain" description="C2H2-type" evidence="1">
    <location>
        <begin position="28"/>
        <end position="51"/>
    </location>
</feature>
<feature type="domain" description="C2H2-type" evidence="1">
    <location>
        <begin position="158"/>
        <end position="185"/>
    </location>
</feature>
<sequence length="209" mass="23525">PRSGQKISQLIRNSSRSGQGNKAVVTLFICPLCQAESISQKGLVTHIKAAHDNVSFEEAIKILGQCRICGLQLHNYDHMSAHIELEHSAVATGLFFKILAESYRNIAIMCPHDGCLVSARSEGELIGHFNVHNVQMNRCMANTTCVAKFPLWSSYRNIECNWYGHDCTFATTSCKEMFDHIDRKHGRMNADYFYGSFRATKDFKGPFSK</sequence>
<name>A0A8S4Q9Y2_OWEFU</name>
<feature type="non-terminal residue" evidence="2">
    <location>
        <position position="1"/>
    </location>
</feature>
<organism evidence="2 3">
    <name type="scientific">Owenia fusiformis</name>
    <name type="common">Polychaete worm</name>
    <dbReference type="NCBI Taxonomy" id="6347"/>
    <lineage>
        <taxon>Eukaryota</taxon>
        <taxon>Metazoa</taxon>
        <taxon>Spiralia</taxon>
        <taxon>Lophotrochozoa</taxon>
        <taxon>Annelida</taxon>
        <taxon>Polychaeta</taxon>
        <taxon>Sedentaria</taxon>
        <taxon>Canalipalpata</taxon>
        <taxon>Sabellida</taxon>
        <taxon>Oweniida</taxon>
        <taxon>Oweniidae</taxon>
        <taxon>Owenia</taxon>
    </lineage>
</organism>
<dbReference type="AlphaFoldDB" id="A0A8S4Q9Y2"/>
<dbReference type="SMART" id="SM00355">
    <property type="entry name" value="ZnF_C2H2"/>
    <property type="match status" value="4"/>
</dbReference>
<feature type="domain" description="C2H2-type" evidence="1">
    <location>
        <begin position="64"/>
        <end position="87"/>
    </location>
</feature>